<reference evidence="1 2" key="1">
    <citation type="submission" date="2024-06" db="EMBL/GenBank/DDBJ databases">
        <title>The Natural Products Discovery Center: Release of the First 8490 Sequenced Strains for Exploring Actinobacteria Biosynthetic Diversity.</title>
        <authorList>
            <person name="Kalkreuter E."/>
            <person name="Kautsar S.A."/>
            <person name="Yang D."/>
            <person name="Bader C.D."/>
            <person name="Teijaro C.N."/>
            <person name="Fluegel L."/>
            <person name="Davis C.M."/>
            <person name="Simpson J.R."/>
            <person name="Lauterbach L."/>
            <person name="Steele A.D."/>
            <person name="Gui C."/>
            <person name="Meng S."/>
            <person name="Li G."/>
            <person name="Viehrig K."/>
            <person name="Ye F."/>
            <person name="Su P."/>
            <person name="Kiefer A.F."/>
            <person name="Nichols A."/>
            <person name="Cepeda A.J."/>
            <person name="Yan W."/>
            <person name="Fan B."/>
            <person name="Jiang Y."/>
            <person name="Adhikari A."/>
            <person name="Zheng C.-J."/>
            <person name="Schuster L."/>
            <person name="Cowan T.M."/>
            <person name="Smanski M.J."/>
            <person name="Chevrette M.G."/>
            <person name="De Carvalho L.P.S."/>
            <person name="Shen B."/>
        </authorList>
    </citation>
    <scope>NUCLEOTIDE SEQUENCE [LARGE SCALE GENOMIC DNA]</scope>
    <source>
        <strain evidence="1 2">NPDC033843</strain>
    </source>
</reference>
<evidence type="ECO:0008006" key="3">
    <source>
        <dbReference type="Google" id="ProtNLM"/>
    </source>
</evidence>
<dbReference type="Proteomes" id="UP001550739">
    <property type="component" value="Unassembled WGS sequence"/>
</dbReference>
<organism evidence="1 2">
    <name type="scientific">Streptomyces sp. 900129855</name>
    <dbReference type="NCBI Taxonomy" id="3155129"/>
    <lineage>
        <taxon>Bacteria</taxon>
        <taxon>Bacillati</taxon>
        <taxon>Actinomycetota</taxon>
        <taxon>Actinomycetes</taxon>
        <taxon>Kitasatosporales</taxon>
        <taxon>Streptomycetaceae</taxon>
        <taxon>Streptomyces</taxon>
    </lineage>
</organism>
<protein>
    <recommendedName>
        <fullName evidence="3">Endonuclease/exonuclease/phosphatase family protein</fullName>
    </recommendedName>
</protein>
<keyword evidence="2" id="KW-1185">Reference proteome</keyword>
<dbReference type="EMBL" id="JBEZVE010000002">
    <property type="protein sequence ID" value="MEU3779950.1"/>
    <property type="molecule type" value="Genomic_DNA"/>
</dbReference>
<dbReference type="RefSeq" id="WP_361701169.1">
    <property type="nucleotide sequence ID" value="NZ_JBEZVE010000002.1"/>
</dbReference>
<evidence type="ECO:0000313" key="2">
    <source>
        <dbReference type="Proteomes" id="UP001550739"/>
    </source>
</evidence>
<sequence length="54" mass="6063">MCEGNSQTLDRILTSSAVTHYDYDVVHINAEFADQASDHDPQVVRIDVGRCRRG</sequence>
<name>A0ABV2ZBS6_9ACTN</name>
<gene>
    <name evidence="1" type="ORF">AB0E89_05055</name>
</gene>
<comment type="caution">
    <text evidence="1">The sequence shown here is derived from an EMBL/GenBank/DDBJ whole genome shotgun (WGS) entry which is preliminary data.</text>
</comment>
<proteinExistence type="predicted"/>
<evidence type="ECO:0000313" key="1">
    <source>
        <dbReference type="EMBL" id="MEU3779950.1"/>
    </source>
</evidence>
<accession>A0ABV2ZBS6</accession>